<dbReference type="Proteomes" id="UP001194468">
    <property type="component" value="Unassembled WGS sequence"/>
</dbReference>
<dbReference type="EMBL" id="WHUW01000427">
    <property type="protein sequence ID" value="KAF8414793.1"/>
    <property type="molecule type" value="Genomic_DNA"/>
</dbReference>
<dbReference type="AlphaFoldDB" id="A0AAD4BAJ5"/>
<organism evidence="1 3">
    <name type="scientific">Boletus edulis BED1</name>
    <dbReference type="NCBI Taxonomy" id="1328754"/>
    <lineage>
        <taxon>Eukaryota</taxon>
        <taxon>Fungi</taxon>
        <taxon>Dikarya</taxon>
        <taxon>Basidiomycota</taxon>
        <taxon>Agaricomycotina</taxon>
        <taxon>Agaricomycetes</taxon>
        <taxon>Agaricomycetidae</taxon>
        <taxon>Boletales</taxon>
        <taxon>Boletineae</taxon>
        <taxon>Boletaceae</taxon>
        <taxon>Boletoideae</taxon>
        <taxon>Boletus</taxon>
    </lineage>
</organism>
<protein>
    <submittedName>
        <fullName evidence="1">Uncharacterized protein</fullName>
    </submittedName>
</protein>
<accession>A0AAD4BAJ5</accession>
<gene>
    <name evidence="2" type="ORF">L210DRAFT_3518146</name>
    <name evidence="1" type="ORF">L210DRAFT_3590411</name>
</gene>
<evidence type="ECO:0000313" key="3">
    <source>
        <dbReference type="Proteomes" id="UP001194468"/>
    </source>
</evidence>
<feature type="non-terminal residue" evidence="1">
    <location>
        <position position="52"/>
    </location>
</feature>
<keyword evidence="3" id="KW-1185">Reference proteome</keyword>
<sequence length="52" mass="6234">MSNEMKTCYPSDSDQLLNEIRPDEVLRLQVGRARYIRFIMNSSSRYLYDETQ</sequence>
<proteinExistence type="predicted"/>
<dbReference type="EMBL" id="WHUW01000001">
    <property type="protein sequence ID" value="KAF8452306.1"/>
    <property type="molecule type" value="Genomic_DNA"/>
</dbReference>
<evidence type="ECO:0000313" key="2">
    <source>
        <dbReference type="EMBL" id="KAF8452306.1"/>
    </source>
</evidence>
<evidence type="ECO:0000313" key="1">
    <source>
        <dbReference type="EMBL" id="KAF8414793.1"/>
    </source>
</evidence>
<reference evidence="1" key="2">
    <citation type="journal article" date="2020" name="Nat. Commun.">
        <title>Large-scale genome sequencing of mycorrhizal fungi provides insights into the early evolution of symbiotic traits.</title>
        <authorList>
            <person name="Miyauchi S."/>
            <person name="Kiss E."/>
            <person name="Kuo A."/>
            <person name="Drula E."/>
            <person name="Kohler A."/>
            <person name="Sanchez-Garcia M."/>
            <person name="Morin E."/>
            <person name="Andreopoulos B."/>
            <person name="Barry K.W."/>
            <person name="Bonito G."/>
            <person name="Buee M."/>
            <person name="Carver A."/>
            <person name="Chen C."/>
            <person name="Cichocki N."/>
            <person name="Clum A."/>
            <person name="Culley D."/>
            <person name="Crous P.W."/>
            <person name="Fauchery L."/>
            <person name="Girlanda M."/>
            <person name="Hayes R.D."/>
            <person name="Keri Z."/>
            <person name="LaButti K."/>
            <person name="Lipzen A."/>
            <person name="Lombard V."/>
            <person name="Magnuson J."/>
            <person name="Maillard F."/>
            <person name="Murat C."/>
            <person name="Nolan M."/>
            <person name="Ohm R.A."/>
            <person name="Pangilinan J."/>
            <person name="Pereira M.F."/>
            <person name="Perotto S."/>
            <person name="Peter M."/>
            <person name="Pfister S."/>
            <person name="Riley R."/>
            <person name="Sitrit Y."/>
            <person name="Stielow J.B."/>
            <person name="Szollosi G."/>
            <person name="Zifcakova L."/>
            <person name="Stursova M."/>
            <person name="Spatafora J.W."/>
            <person name="Tedersoo L."/>
            <person name="Vaario L.M."/>
            <person name="Yamada A."/>
            <person name="Yan M."/>
            <person name="Wang P."/>
            <person name="Xu J."/>
            <person name="Bruns T."/>
            <person name="Baldrian P."/>
            <person name="Vilgalys R."/>
            <person name="Dunand C."/>
            <person name="Henrissat B."/>
            <person name="Grigoriev I.V."/>
            <person name="Hibbett D."/>
            <person name="Nagy L.G."/>
            <person name="Martin F.M."/>
        </authorList>
    </citation>
    <scope>NUCLEOTIDE SEQUENCE</scope>
    <source>
        <strain evidence="1">BED1</strain>
    </source>
</reference>
<comment type="caution">
    <text evidence="1">The sequence shown here is derived from an EMBL/GenBank/DDBJ whole genome shotgun (WGS) entry which is preliminary data.</text>
</comment>
<reference evidence="1" key="1">
    <citation type="submission" date="2019-10" db="EMBL/GenBank/DDBJ databases">
        <authorList>
            <consortium name="DOE Joint Genome Institute"/>
            <person name="Kuo A."/>
            <person name="Miyauchi S."/>
            <person name="Kiss E."/>
            <person name="Drula E."/>
            <person name="Kohler A."/>
            <person name="Sanchez-Garcia M."/>
            <person name="Andreopoulos B."/>
            <person name="Barry K.W."/>
            <person name="Bonito G."/>
            <person name="Buee M."/>
            <person name="Carver A."/>
            <person name="Chen C."/>
            <person name="Cichocki N."/>
            <person name="Clum A."/>
            <person name="Culley D."/>
            <person name="Crous P.W."/>
            <person name="Fauchery L."/>
            <person name="Girlanda M."/>
            <person name="Hayes R."/>
            <person name="Keri Z."/>
            <person name="LaButti K."/>
            <person name="Lipzen A."/>
            <person name="Lombard V."/>
            <person name="Magnuson J."/>
            <person name="Maillard F."/>
            <person name="Morin E."/>
            <person name="Murat C."/>
            <person name="Nolan M."/>
            <person name="Ohm R."/>
            <person name="Pangilinan J."/>
            <person name="Pereira M."/>
            <person name="Perotto S."/>
            <person name="Peter M."/>
            <person name="Riley R."/>
            <person name="Sitrit Y."/>
            <person name="Stielow B."/>
            <person name="Szollosi G."/>
            <person name="Zifcakova L."/>
            <person name="Stursova M."/>
            <person name="Spatafora J.W."/>
            <person name="Tedersoo L."/>
            <person name="Vaario L.-M."/>
            <person name="Yamada A."/>
            <person name="Yan M."/>
            <person name="Wang P."/>
            <person name="Xu J."/>
            <person name="Bruns T."/>
            <person name="Baldrian P."/>
            <person name="Vilgalys R."/>
            <person name="Henrissat B."/>
            <person name="Grigoriev I.V."/>
            <person name="Hibbett D."/>
            <person name="Nagy L.G."/>
            <person name="Martin F.M."/>
        </authorList>
    </citation>
    <scope>NUCLEOTIDE SEQUENCE</scope>
    <source>
        <strain evidence="1">BED1</strain>
    </source>
</reference>
<name>A0AAD4BAJ5_BOLED</name>